<feature type="transmembrane region" description="Helical" evidence="2">
    <location>
        <begin position="49"/>
        <end position="68"/>
    </location>
</feature>
<dbReference type="EMBL" id="BOOO01000013">
    <property type="protein sequence ID" value="GII29103.1"/>
    <property type="molecule type" value="Genomic_DNA"/>
</dbReference>
<dbReference type="AlphaFoldDB" id="A0A8J3XA00"/>
<keyword evidence="2" id="KW-0472">Membrane</keyword>
<organism evidence="3 4">
    <name type="scientific">Planotetraspora mira</name>
    <dbReference type="NCBI Taxonomy" id="58121"/>
    <lineage>
        <taxon>Bacteria</taxon>
        <taxon>Bacillati</taxon>
        <taxon>Actinomycetota</taxon>
        <taxon>Actinomycetes</taxon>
        <taxon>Streptosporangiales</taxon>
        <taxon>Streptosporangiaceae</taxon>
        <taxon>Planotetraspora</taxon>
    </lineage>
</organism>
<dbReference type="InterPro" id="IPR047789">
    <property type="entry name" value="CU044_5270-like"/>
</dbReference>
<feature type="region of interest" description="Disordered" evidence="1">
    <location>
        <begin position="71"/>
        <end position="95"/>
    </location>
</feature>
<dbReference type="Proteomes" id="UP000650628">
    <property type="component" value="Unassembled WGS sequence"/>
</dbReference>
<evidence type="ECO:0000256" key="2">
    <source>
        <dbReference type="SAM" id="Phobius"/>
    </source>
</evidence>
<evidence type="ECO:0000313" key="3">
    <source>
        <dbReference type="EMBL" id="GII29103.1"/>
    </source>
</evidence>
<sequence>MDDLAMLRELRADTPWPEADRIATMQAALLIRTRHKAGRPFLRRLGRPMLLAGAVGLMTIITAALVLAGRSGGAPPQAAPSRHTAAPATPSTAPRYADPAEVLEQAALVAATRPDEAPPRPDQWQYRKYLSQQPLGDPGEVDVMEEWIRYDGKQTAFSDATGELRVRDTGPDPGDDDLSPEGYDRKLRALPTDPDALLARISGDRHWIDRPSEDSSHEDSAQRAFRVISVYLGQQAVMPPKLEAAMYRALAKIPGVEIEVGVRDGAGREGLGVFRKDPRNDLTRDYLILKPGDFRLLGSRSIYLRDMAARDSFPGIPKGAVYATAELASGIVDEAGQRP</sequence>
<accession>A0A8J3XA00</accession>
<gene>
    <name evidence="3" type="ORF">Pmi06nite_25450</name>
</gene>
<evidence type="ECO:0008006" key="5">
    <source>
        <dbReference type="Google" id="ProtNLM"/>
    </source>
</evidence>
<protein>
    <recommendedName>
        <fullName evidence="5">CU044_5270 family protein</fullName>
    </recommendedName>
</protein>
<dbReference type="RefSeq" id="WP_203953098.1">
    <property type="nucleotide sequence ID" value="NZ_BOOO01000013.1"/>
</dbReference>
<feature type="compositionally biased region" description="Low complexity" evidence="1">
    <location>
        <begin position="79"/>
        <end position="95"/>
    </location>
</feature>
<keyword evidence="2" id="KW-1133">Transmembrane helix</keyword>
<keyword evidence="2" id="KW-0812">Transmembrane</keyword>
<dbReference type="NCBIfam" id="NF038083">
    <property type="entry name" value="CU044_5270_fam"/>
    <property type="match status" value="1"/>
</dbReference>
<keyword evidence="4" id="KW-1185">Reference proteome</keyword>
<name>A0A8J3XA00_9ACTN</name>
<proteinExistence type="predicted"/>
<feature type="region of interest" description="Disordered" evidence="1">
    <location>
        <begin position="159"/>
        <end position="182"/>
    </location>
</feature>
<evidence type="ECO:0000256" key="1">
    <source>
        <dbReference type="SAM" id="MobiDB-lite"/>
    </source>
</evidence>
<reference evidence="3 4" key="1">
    <citation type="submission" date="2021-01" db="EMBL/GenBank/DDBJ databases">
        <title>Whole genome shotgun sequence of Planotetraspora mira NBRC 15435.</title>
        <authorList>
            <person name="Komaki H."/>
            <person name="Tamura T."/>
        </authorList>
    </citation>
    <scope>NUCLEOTIDE SEQUENCE [LARGE SCALE GENOMIC DNA]</scope>
    <source>
        <strain evidence="3 4">NBRC 15435</strain>
    </source>
</reference>
<evidence type="ECO:0000313" key="4">
    <source>
        <dbReference type="Proteomes" id="UP000650628"/>
    </source>
</evidence>
<comment type="caution">
    <text evidence="3">The sequence shown here is derived from an EMBL/GenBank/DDBJ whole genome shotgun (WGS) entry which is preliminary data.</text>
</comment>